<dbReference type="AlphaFoldDB" id="A0A1M5HM17"/>
<dbReference type="Pfam" id="PF02321">
    <property type="entry name" value="OEP"/>
    <property type="match status" value="2"/>
</dbReference>
<dbReference type="STRING" id="288992.SAMN04488522_104721"/>
<dbReference type="SUPFAM" id="SSF56954">
    <property type="entry name" value="Outer membrane efflux proteins (OEP)"/>
    <property type="match status" value="1"/>
</dbReference>
<evidence type="ECO:0000313" key="2">
    <source>
        <dbReference type="EMBL" id="SHG17009.1"/>
    </source>
</evidence>
<dbReference type="Proteomes" id="UP000184287">
    <property type="component" value="Unassembled WGS sequence"/>
</dbReference>
<protein>
    <submittedName>
        <fullName evidence="2">Outer membrane protein, cobalt-zinc-cadmium efflux system</fullName>
    </submittedName>
</protein>
<proteinExistence type="inferred from homology"/>
<dbReference type="PANTHER" id="PTHR30203:SF23">
    <property type="entry name" value="OUTER MEMBRANE EFFLUX PROTEIN"/>
    <property type="match status" value="1"/>
</dbReference>
<dbReference type="RefSeq" id="WP_073233475.1">
    <property type="nucleotide sequence ID" value="NZ_FQUQ01000004.1"/>
</dbReference>
<sequence length="422" mass="48287">MKRQLILTSFLLLCFILKGKAQDSLKLSLPEAEKMFIAGNYELIAQQYQTEQAKADIITAKLFDNPEISYENQLYNRETKKFFQRSLPSGQYNVQISQLIKLAGKRNKNIKLATTGVKLAEYAYFDLMRTLRYNLRSNFYKAYYSQQSAIVYQQQIKSLEQLLAASEQQLKMGNVALKDIIRIKSLVYNLKGEYTTLLNEIEDVQTTLKMMTNIKANTPLSLVAPTEEEQDYSLQKQPLIQLLESARANRADLQLAQTGITQAENNLSLQKAMAIPDVELSLVYDLQGSAPNHYTGLGIKVPLPLFNRNQGEIKKAKIAITAGNMNLKQQEATLENEVYNSYKSALRTETLYQGMDRNFGSDFSKLIGEVTKNFRSRNISLVEFIDFYDSYKESTLQLNQLKYERMNAKEEINYVTGSNIFK</sequence>
<accession>A0A1M5HM17</accession>
<name>A0A1M5HM17_9SPHI</name>
<comment type="similarity">
    <text evidence="1">Belongs to the outer membrane factor (OMF) (TC 1.B.17) family.</text>
</comment>
<organism evidence="2 3">
    <name type="scientific">Pedobacter caeni</name>
    <dbReference type="NCBI Taxonomy" id="288992"/>
    <lineage>
        <taxon>Bacteria</taxon>
        <taxon>Pseudomonadati</taxon>
        <taxon>Bacteroidota</taxon>
        <taxon>Sphingobacteriia</taxon>
        <taxon>Sphingobacteriales</taxon>
        <taxon>Sphingobacteriaceae</taxon>
        <taxon>Pedobacter</taxon>
    </lineage>
</organism>
<dbReference type="GO" id="GO:0015562">
    <property type="term" value="F:efflux transmembrane transporter activity"/>
    <property type="evidence" value="ECO:0007669"/>
    <property type="project" value="InterPro"/>
</dbReference>
<dbReference type="PANTHER" id="PTHR30203">
    <property type="entry name" value="OUTER MEMBRANE CATION EFFLUX PROTEIN"/>
    <property type="match status" value="1"/>
</dbReference>
<evidence type="ECO:0000256" key="1">
    <source>
        <dbReference type="ARBA" id="ARBA00007613"/>
    </source>
</evidence>
<dbReference type="OrthoDB" id="9791261at2"/>
<dbReference type="Gene3D" id="1.20.1600.10">
    <property type="entry name" value="Outer membrane efflux proteins (OEP)"/>
    <property type="match status" value="1"/>
</dbReference>
<reference evidence="3" key="1">
    <citation type="submission" date="2016-11" db="EMBL/GenBank/DDBJ databases">
        <authorList>
            <person name="Varghese N."/>
            <person name="Submissions S."/>
        </authorList>
    </citation>
    <scope>NUCLEOTIDE SEQUENCE [LARGE SCALE GENOMIC DNA]</scope>
    <source>
        <strain evidence="3">DSM 16990</strain>
    </source>
</reference>
<dbReference type="InterPro" id="IPR003423">
    <property type="entry name" value="OMP_efflux"/>
</dbReference>
<dbReference type="InterPro" id="IPR010131">
    <property type="entry name" value="MdtP/NodT-like"/>
</dbReference>
<evidence type="ECO:0000313" key="3">
    <source>
        <dbReference type="Proteomes" id="UP000184287"/>
    </source>
</evidence>
<dbReference type="EMBL" id="FQUQ01000004">
    <property type="protein sequence ID" value="SHG17009.1"/>
    <property type="molecule type" value="Genomic_DNA"/>
</dbReference>
<keyword evidence="3" id="KW-1185">Reference proteome</keyword>
<gene>
    <name evidence="2" type="ORF">SAMN04488522_104721</name>
</gene>